<evidence type="ECO:0000313" key="2">
    <source>
        <dbReference type="EMBL" id="MCR0983789.1"/>
    </source>
</evidence>
<evidence type="ECO:0000313" key="3">
    <source>
        <dbReference type="Proteomes" id="UP001524642"/>
    </source>
</evidence>
<dbReference type="EMBL" id="JANJOU010000016">
    <property type="protein sequence ID" value="MCR0983789.1"/>
    <property type="molecule type" value="Genomic_DNA"/>
</dbReference>
<dbReference type="InterPro" id="IPR011051">
    <property type="entry name" value="RmlC_Cupin_sf"/>
</dbReference>
<feature type="domain" description="Cupin type-2" evidence="1">
    <location>
        <begin position="38"/>
        <end position="103"/>
    </location>
</feature>
<dbReference type="Proteomes" id="UP001524642">
    <property type="component" value="Unassembled WGS sequence"/>
</dbReference>
<evidence type="ECO:0000259" key="1">
    <source>
        <dbReference type="Pfam" id="PF07883"/>
    </source>
</evidence>
<organism evidence="2 3">
    <name type="scientific">Roseomonas populi</name>
    <dbReference type="NCBI Taxonomy" id="3121582"/>
    <lineage>
        <taxon>Bacteria</taxon>
        <taxon>Pseudomonadati</taxon>
        <taxon>Pseudomonadota</taxon>
        <taxon>Alphaproteobacteria</taxon>
        <taxon>Acetobacterales</taxon>
        <taxon>Roseomonadaceae</taxon>
        <taxon>Roseomonas</taxon>
    </lineage>
</organism>
<accession>A0ABT1X6R0</accession>
<name>A0ABT1X6R0_9PROT</name>
<dbReference type="SUPFAM" id="SSF51182">
    <property type="entry name" value="RmlC-like cupins"/>
    <property type="match status" value="1"/>
</dbReference>
<dbReference type="RefSeq" id="WP_257717454.1">
    <property type="nucleotide sequence ID" value="NZ_JANJOU010000016.1"/>
</dbReference>
<dbReference type="Gene3D" id="2.60.120.10">
    <property type="entry name" value="Jelly Rolls"/>
    <property type="match status" value="1"/>
</dbReference>
<protein>
    <submittedName>
        <fullName evidence="2">Cupin domain-containing protein</fullName>
    </submittedName>
</protein>
<keyword evidence="3" id="KW-1185">Reference proteome</keyword>
<dbReference type="Pfam" id="PF07883">
    <property type="entry name" value="Cupin_2"/>
    <property type="match status" value="1"/>
</dbReference>
<dbReference type="InterPro" id="IPR013096">
    <property type="entry name" value="Cupin_2"/>
</dbReference>
<gene>
    <name evidence="2" type="ORF">NRP21_17175</name>
</gene>
<sequence length="158" mass="17048">MSERSQPNSRDLMDIMGPRVAFLTPKGDTGDYCVLRAIVPVGVVVPLHSHPDRETMCVLDGRIEGFLDETWRSYGPGGAIDIPGGVKYALRNTSGQDVTLLLVSTARMGQFFAEIGEPVARSGGAPPTPERVARFIDAARRYGFWLGSEKDNAAVALA</sequence>
<proteinExistence type="predicted"/>
<reference evidence="2 3" key="1">
    <citation type="submission" date="2022-06" db="EMBL/GenBank/DDBJ databases">
        <title>Roseomonas CN29.</title>
        <authorList>
            <person name="Cheng Y."/>
            <person name="He X."/>
        </authorList>
    </citation>
    <scope>NUCLEOTIDE SEQUENCE [LARGE SCALE GENOMIC DNA]</scope>
    <source>
        <strain evidence="2 3">CN29</strain>
    </source>
</reference>
<comment type="caution">
    <text evidence="2">The sequence shown here is derived from an EMBL/GenBank/DDBJ whole genome shotgun (WGS) entry which is preliminary data.</text>
</comment>
<dbReference type="InterPro" id="IPR014710">
    <property type="entry name" value="RmlC-like_jellyroll"/>
</dbReference>